<gene>
    <name evidence="1" type="ORF">V5O48_019727</name>
</gene>
<accession>A0ABR3EHM0</accession>
<name>A0ABR3EHM0_9AGAR</name>
<proteinExistence type="predicted"/>
<reference evidence="1 2" key="1">
    <citation type="submission" date="2024-02" db="EMBL/GenBank/DDBJ databases">
        <title>A draft genome for the cacao thread blight pathogen Marasmius crinis-equi.</title>
        <authorList>
            <person name="Cohen S.P."/>
            <person name="Baruah I.K."/>
            <person name="Amoako-Attah I."/>
            <person name="Bukari Y."/>
            <person name="Meinhardt L.W."/>
            <person name="Bailey B.A."/>
        </authorList>
    </citation>
    <scope>NUCLEOTIDE SEQUENCE [LARGE SCALE GENOMIC DNA]</scope>
    <source>
        <strain evidence="1 2">GH-76</strain>
    </source>
</reference>
<evidence type="ECO:0008006" key="3">
    <source>
        <dbReference type="Google" id="ProtNLM"/>
    </source>
</evidence>
<evidence type="ECO:0000313" key="1">
    <source>
        <dbReference type="EMBL" id="KAL0562360.1"/>
    </source>
</evidence>
<protein>
    <recommendedName>
        <fullName evidence="3">Transposase</fullName>
    </recommendedName>
</protein>
<sequence length="88" mass="10316">MPTHSRLFTNFSTHAYPTTPPISIAQIDELEKALIRKEIKHALTRKVEDIAAFRGVRDKRHGFGHLWTRWEVSLGVTYWPDIGRVYRK</sequence>
<evidence type="ECO:0000313" key="2">
    <source>
        <dbReference type="Proteomes" id="UP001465976"/>
    </source>
</evidence>
<dbReference type="EMBL" id="JBAHYK010006061">
    <property type="protein sequence ID" value="KAL0562360.1"/>
    <property type="molecule type" value="Genomic_DNA"/>
</dbReference>
<keyword evidence="2" id="KW-1185">Reference proteome</keyword>
<comment type="caution">
    <text evidence="1">The sequence shown here is derived from an EMBL/GenBank/DDBJ whole genome shotgun (WGS) entry which is preliminary data.</text>
</comment>
<feature type="non-terminal residue" evidence="1">
    <location>
        <position position="88"/>
    </location>
</feature>
<dbReference type="Proteomes" id="UP001465976">
    <property type="component" value="Unassembled WGS sequence"/>
</dbReference>
<organism evidence="1 2">
    <name type="scientific">Marasmius crinis-equi</name>
    <dbReference type="NCBI Taxonomy" id="585013"/>
    <lineage>
        <taxon>Eukaryota</taxon>
        <taxon>Fungi</taxon>
        <taxon>Dikarya</taxon>
        <taxon>Basidiomycota</taxon>
        <taxon>Agaricomycotina</taxon>
        <taxon>Agaricomycetes</taxon>
        <taxon>Agaricomycetidae</taxon>
        <taxon>Agaricales</taxon>
        <taxon>Marasmiineae</taxon>
        <taxon>Marasmiaceae</taxon>
        <taxon>Marasmius</taxon>
    </lineage>
</organism>